<dbReference type="EC" id="2.4.-.-" evidence="3"/>
<dbReference type="Gene3D" id="3.40.50.2000">
    <property type="entry name" value="Glycogen Phosphorylase B"/>
    <property type="match status" value="2"/>
</dbReference>
<evidence type="ECO:0000259" key="1">
    <source>
        <dbReference type="Pfam" id="PF00534"/>
    </source>
</evidence>
<name>A0ABU3DTR0_9FLAO</name>
<evidence type="ECO:0000313" key="3">
    <source>
        <dbReference type="EMBL" id="MDT0687085.1"/>
    </source>
</evidence>
<dbReference type="RefSeq" id="WP_311500386.1">
    <property type="nucleotide sequence ID" value="NZ_JAVRHN010000008.1"/>
</dbReference>
<keyword evidence="3" id="KW-0328">Glycosyltransferase</keyword>
<organism evidence="3 4">
    <name type="scientific">Autumnicola psychrophila</name>
    <dbReference type="NCBI Taxonomy" id="3075592"/>
    <lineage>
        <taxon>Bacteria</taxon>
        <taxon>Pseudomonadati</taxon>
        <taxon>Bacteroidota</taxon>
        <taxon>Flavobacteriia</taxon>
        <taxon>Flavobacteriales</taxon>
        <taxon>Flavobacteriaceae</taxon>
        <taxon>Autumnicola</taxon>
    </lineage>
</organism>
<dbReference type="PANTHER" id="PTHR12526">
    <property type="entry name" value="GLYCOSYLTRANSFERASE"/>
    <property type="match status" value="1"/>
</dbReference>
<accession>A0ABU3DTR0</accession>
<keyword evidence="3" id="KW-0808">Transferase</keyword>
<dbReference type="Pfam" id="PF00534">
    <property type="entry name" value="Glycos_transf_1"/>
    <property type="match status" value="1"/>
</dbReference>
<feature type="domain" description="Glycosyl transferase family 1" evidence="1">
    <location>
        <begin position="190"/>
        <end position="354"/>
    </location>
</feature>
<evidence type="ECO:0000313" key="4">
    <source>
        <dbReference type="Proteomes" id="UP001253848"/>
    </source>
</evidence>
<comment type="caution">
    <text evidence="3">The sequence shown here is derived from an EMBL/GenBank/DDBJ whole genome shotgun (WGS) entry which is preliminary data.</text>
</comment>
<dbReference type="Proteomes" id="UP001253848">
    <property type="component" value="Unassembled WGS sequence"/>
</dbReference>
<keyword evidence="4" id="KW-1185">Reference proteome</keyword>
<protein>
    <submittedName>
        <fullName evidence="3">Glycosyltransferase family 4 protein</fullName>
        <ecNumber evidence="3">2.4.-.-</ecNumber>
    </submittedName>
</protein>
<dbReference type="InterPro" id="IPR028098">
    <property type="entry name" value="Glyco_trans_4-like_N"/>
</dbReference>
<dbReference type="PANTHER" id="PTHR12526:SF630">
    <property type="entry name" value="GLYCOSYLTRANSFERASE"/>
    <property type="match status" value="1"/>
</dbReference>
<dbReference type="GO" id="GO:0016757">
    <property type="term" value="F:glycosyltransferase activity"/>
    <property type="evidence" value="ECO:0007669"/>
    <property type="project" value="UniProtKB-KW"/>
</dbReference>
<feature type="domain" description="Glycosyltransferase subfamily 4-like N-terminal" evidence="2">
    <location>
        <begin position="24"/>
        <end position="177"/>
    </location>
</feature>
<proteinExistence type="predicted"/>
<dbReference type="CDD" id="cd03801">
    <property type="entry name" value="GT4_PimA-like"/>
    <property type="match status" value="1"/>
</dbReference>
<dbReference type="InterPro" id="IPR001296">
    <property type="entry name" value="Glyco_trans_1"/>
</dbReference>
<dbReference type="SUPFAM" id="SSF53756">
    <property type="entry name" value="UDP-Glycosyltransferase/glycogen phosphorylase"/>
    <property type="match status" value="1"/>
</dbReference>
<dbReference type="EMBL" id="JAVRHN010000008">
    <property type="protein sequence ID" value="MDT0687085.1"/>
    <property type="molecule type" value="Genomic_DNA"/>
</dbReference>
<gene>
    <name evidence="3" type="ORF">RM541_11985</name>
</gene>
<reference evidence="3 4" key="1">
    <citation type="submission" date="2023-09" db="EMBL/GenBank/DDBJ databases">
        <authorList>
            <person name="Rey-Velasco X."/>
        </authorList>
    </citation>
    <scope>NUCLEOTIDE SEQUENCE [LARGE SCALE GENOMIC DNA]</scope>
    <source>
        <strain evidence="3 4">F225</strain>
    </source>
</reference>
<sequence length="381" mass="43530">MQKEAKQYQDQDLTVLHLSAVKKWGGGEKHIENLCRELPNVAPKINNIVLCNSKFRFSKDFYDTRTEIISASLSFKMDPRYVAKIINICKKRKVDIVHIHDSTALTLYILGTRFASLPPAVFSKKTSFPIRSRKQTLFKYNSPQIKKILCVSRATAGITSENIEDKNKIRCIYHGTNMKDKATTTPFLLRNKLQLKKEVRIIGNIANHIWPKNLETFILVADELINKQNLKNLHFVQIGEFSTLTPPLLNLINECKLEKHMTFMGKVENAANFIPQFDISLMTSQSEGIPQFIYESFYHKVPVVSTNVGGISEVIEHNVNGLLAPAFDVKKLAAHIVSLLNNQQNRENFSRISRAKLENNFTSAVMAEKTYSEYKKVLNER</sequence>
<dbReference type="Pfam" id="PF13439">
    <property type="entry name" value="Glyco_transf_4"/>
    <property type="match status" value="1"/>
</dbReference>
<evidence type="ECO:0000259" key="2">
    <source>
        <dbReference type="Pfam" id="PF13439"/>
    </source>
</evidence>